<gene>
    <name evidence="6" type="ORF">QBE54_04405</name>
</gene>
<dbReference type="Gene3D" id="3.40.50.300">
    <property type="entry name" value="P-loop containing nucleotide triphosphate hydrolases"/>
    <property type="match status" value="1"/>
</dbReference>
<dbReference type="SUPFAM" id="SSF52540">
    <property type="entry name" value="P-loop containing nucleoside triphosphate hydrolases"/>
    <property type="match status" value="1"/>
</dbReference>
<dbReference type="EMBL" id="CP121689">
    <property type="protein sequence ID" value="WZL76974.1"/>
    <property type="molecule type" value="Genomic_DNA"/>
</dbReference>
<dbReference type="PANTHER" id="PTHR43869">
    <property type="entry name" value="GLYCINE BETAINE/PROLINE BETAINE TRANSPORT SYSTEM ATP-BINDING PROTEIN PROV"/>
    <property type="match status" value="1"/>
</dbReference>
<dbReference type="Pfam" id="PF00571">
    <property type="entry name" value="CBS"/>
    <property type="match status" value="1"/>
</dbReference>
<dbReference type="RefSeq" id="WP_369019139.1">
    <property type="nucleotide sequence ID" value="NZ_CP121689.1"/>
</dbReference>
<organism evidence="6 7">
    <name type="scientific">Thermatribacter velox</name>
    <dbReference type="NCBI Taxonomy" id="3039681"/>
    <lineage>
        <taxon>Bacteria</taxon>
        <taxon>Pseudomonadati</taxon>
        <taxon>Atribacterota</taxon>
        <taxon>Atribacteria</taxon>
        <taxon>Atribacterales</taxon>
        <taxon>Thermatribacteraceae</taxon>
        <taxon>Thermatribacter</taxon>
    </lineage>
</organism>
<dbReference type="InterPro" id="IPR046342">
    <property type="entry name" value="CBS_dom_sf"/>
</dbReference>
<dbReference type="InterPro" id="IPR051921">
    <property type="entry name" value="ABC_osmolyte_uptake_ATP-bind"/>
</dbReference>
<evidence type="ECO:0000259" key="5">
    <source>
        <dbReference type="PROSITE" id="PS51371"/>
    </source>
</evidence>
<evidence type="ECO:0000256" key="3">
    <source>
        <dbReference type="PROSITE-ProRule" id="PRU00703"/>
    </source>
</evidence>
<dbReference type="InterPro" id="IPR003439">
    <property type="entry name" value="ABC_transporter-like_ATP-bd"/>
</dbReference>
<keyword evidence="2 6" id="KW-0067">ATP-binding</keyword>
<dbReference type="InterPro" id="IPR000644">
    <property type="entry name" value="CBS_dom"/>
</dbReference>
<keyword evidence="3" id="KW-0129">CBS domain</keyword>
<dbReference type="InterPro" id="IPR003593">
    <property type="entry name" value="AAA+_ATPase"/>
</dbReference>
<dbReference type="PROSITE" id="PS51371">
    <property type="entry name" value="CBS"/>
    <property type="match status" value="1"/>
</dbReference>
<feature type="domain" description="ABC transporter" evidence="4">
    <location>
        <begin position="5"/>
        <end position="239"/>
    </location>
</feature>
<dbReference type="SMART" id="SM00382">
    <property type="entry name" value="AAA"/>
    <property type="match status" value="1"/>
</dbReference>
<name>A0ABZ2YDA2_9BACT</name>
<keyword evidence="7" id="KW-1185">Reference proteome</keyword>
<proteinExistence type="predicted"/>
<accession>A0ABZ2YDA2</accession>
<dbReference type="InterPro" id="IPR027417">
    <property type="entry name" value="P-loop_NTPase"/>
</dbReference>
<evidence type="ECO:0000313" key="7">
    <source>
        <dbReference type="Proteomes" id="UP001461341"/>
    </source>
</evidence>
<keyword evidence="1" id="KW-0547">Nucleotide-binding</keyword>
<sequence>MPPVVVFREVTKTYPGNIRAVDGVSFELEEGEFLCLIGPSGCGKTTLLKMVNRLVEPSSGSVYVEGKEVMEWDPIELRRRIGYVIQQIGLFPHLNVEENITYVLSIMGVPYPVRREKARELLDIIGFEESYLRRFPRELSGGEKQRVGVARALASDPKIVLMDEPFGALDQISKEQLQNELLRLHRRLGKTILFVTHDLQEAIKLSTRIGIMKKGRVLQVGTVQELLFSPADPFVEEFLGAKGFFHTLHLLTASEVLEESVPVVREGRVGSPEENFLSRHPDGRGFVLVVDEKKRFLGAKNESGEVLRCATVTPFTPLEEVLRAMFVSGQTWAVVVDPEGGKLLGVVDFRSICSRLKAYCGRESEKMPS</sequence>
<dbReference type="Pfam" id="PF00005">
    <property type="entry name" value="ABC_tran"/>
    <property type="match status" value="1"/>
</dbReference>
<dbReference type="GO" id="GO:0005524">
    <property type="term" value="F:ATP binding"/>
    <property type="evidence" value="ECO:0007669"/>
    <property type="project" value="UniProtKB-KW"/>
</dbReference>
<dbReference type="PROSITE" id="PS50893">
    <property type="entry name" value="ABC_TRANSPORTER_2"/>
    <property type="match status" value="1"/>
</dbReference>
<protein>
    <submittedName>
        <fullName evidence="6">ATP-binding cassette domain-containing protein</fullName>
    </submittedName>
</protein>
<dbReference type="PROSITE" id="PS00211">
    <property type="entry name" value="ABC_TRANSPORTER_1"/>
    <property type="match status" value="1"/>
</dbReference>
<evidence type="ECO:0000256" key="1">
    <source>
        <dbReference type="ARBA" id="ARBA00022741"/>
    </source>
</evidence>
<feature type="domain" description="CBS" evidence="5">
    <location>
        <begin position="305"/>
        <end position="364"/>
    </location>
</feature>
<dbReference type="PANTHER" id="PTHR43869:SF1">
    <property type="entry name" value="GLYCINE BETAINE_PROLINE BETAINE TRANSPORT SYSTEM ATP-BINDING PROTEIN PROV"/>
    <property type="match status" value="1"/>
</dbReference>
<evidence type="ECO:0000313" key="6">
    <source>
        <dbReference type="EMBL" id="WZL76974.1"/>
    </source>
</evidence>
<dbReference type="SUPFAM" id="SSF54631">
    <property type="entry name" value="CBS-domain pair"/>
    <property type="match status" value="1"/>
</dbReference>
<evidence type="ECO:0000256" key="2">
    <source>
        <dbReference type="ARBA" id="ARBA00022840"/>
    </source>
</evidence>
<evidence type="ECO:0000259" key="4">
    <source>
        <dbReference type="PROSITE" id="PS50893"/>
    </source>
</evidence>
<reference evidence="6 7" key="1">
    <citation type="submission" date="2023-03" db="EMBL/GenBank/DDBJ databases">
        <title>Novel Species.</title>
        <authorList>
            <person name="Ma S."/>
        </authorList>
    </citation>
    <scope>NUCLEOTIDE SEQUENCE [LARGE SCALE GENOMIC DNA]</scope>
    <source>
        <strain evidence="6 7">B11</strain>
    </source>
</reference>
<dbReference type="InterPro" id="IPR017871">
    <property type="entry name" value="ABC_transporter-like_CS"/>
</dbReference>
<dbReference type="Proteomes" id="UP001461341">
    <property type="component" value="Chromosome"/>
</dbReference>